<proteinExistence type="predicted"/>
<evidence type="ECO:0000313" key="2">
    <source>
        <dbReference type="Proteomes" id="UP000694888"/>
    </source>
</evidence>
<dbReference type="GeneID" id="106011928"/>
<accession>A0ABM1VU78</accession>
<feature type="signal peptide" evidence="1">
    <location>
        <begin position="1"/>
        <end position="22"/>
    </location>
</feature>
<dbReference type="RefSeq" id="XP_035825970.1">
    <property type="nucleotide sequence ID" value="XM_035970077.1"/>
</dbReference>
<feature type="chain" id="PRO_5046064004" evidence="1">
    <location>
        <begin position="23"/>
        <end position="257"/>
    </location>
</feature>
<sequence>MAHVTMTTLFVGFLLAFGACQASVVRMTSGPSAVLEKILPNVKGFAEILTKKLGETDDLVLKISKTLTMDISLQLDALVLLGNSSGKFGFCCVCETCNAECTDCGRKCCCNGVGSCDCTSCTTSPMTPVRVDQVDLSTKSTSLKIWAESTRQLLTRDLRYLLVQYNPKATTDICCMCLSCQSFTMACGYPQCCKIGSQCGCLNCEGPHYAFVSFACGRLKAKVDKVDHPAGLKLEAETAVQEVRHLVDRLLVLVADF</sequence>
<reference evidence="3" key="1">
    <citation type="submission" date="2025-08" db="UniProtKB">
        <authorList>
            <consortium name="RefSeq"/>
        </authorList>
    </citation>
    <scope>IDENTIFICATION</scope>
</reference>
<gene>
    <name evidence="3" type="primary">LOC106011928</name>
</gene>
<keyword evidence="2" id="KW-1185">Reference proteome</keyword>
<name>A0ABM1VU78_APLCA</name>
<evidence type="ECO:0000313" key="3">
    <source>
        <dbReference type="RefSeq" id="XP_035825970.1"/>
    </source>
</evidence>
<keyword evidence="1" id="KW-0732">Signal</keyword>
<organism evidence="2 3">
    <name type="scientific">Aplysia californica</name>
    <name type="common">California sea hare</name>
    <dbReference type="NCBI Taxonomy" id="6500"/>
    <lineage>
        <taxon>Eukaryota</taxon>
        <taxon>Metazoa</taxon>
        <taxon>Spiralia</taxon>
        <taxon>Lophotrochozoa</taxon>
        <taxon>Mollusca</taxon>
        <taxon>Gastropoda</taxon>
        <taxon>Heterobranchia</taxon>
        <taxon>Euthyneura</taxon>
        <taxon>Tectipleura</taxon>
        <taxon>Aplysiida</taxon>
        <taxon>Aplysioidea</taxon>
        <taxon>Aplysiidae</taxon>
        <taxon>Aplysia</taxon>
    </lineage>
</organism>
<dbReference type="Proteomes" id="UP000694888">
    <property type="component" value="Unplaced"/>
</dbReference>
<protein>
    <submittedName>
        <fullName evidence="3">Uncharacterized protein LOC106011928</fullName>
    </submittedName>
</protein>
<evidence type="ECO:0000256" key="1">
    <source>
        <dbReference type="SAM" id="SignalP"/>
    </source>
</evidence>